<accession>A0ABM3R487</accession>
<organism evidence="3 4">
    <name type="scientific">Spinacia oleracea</name>
    <name type="common">Spinach</name>
    <dbReference type="NCBI Taxonomy" id="3562"/>
    <lineage>
        <taxon>Eukaryota</taxon>
        <taxon>Viridiplantae</taxon>
        <taxon>Streptophyta</taxon>
        <taxon>Embryophyta</taxon>
        <taxon>Tracheophyta</taxon>
        <taxon>Spermatophyta</taxon>
        <taxon>Magnoliopsida</taxon>
        <taxon>eudicotyledons</taxon>
        <taxon>Gunneridae</taxon>
        <taxon>Pentapetalae</taxon>
        <taxon>Caryophyllales</taxon>
        <taxon>Chenopodiaceae</taxon>
        <taxon>Chenopodioideae</taxon>
        <taxon>Anserineae</taxon>
        <taxon>Spinacia</taxon>
    </lineage>
</organism>
<dbReference type="RefSeq" id="XP_056690417.1">
    <property type="nucleotide sequence ID" value="XM_056834439.1"/>
</dbReference>
<dbReference type="InterPro" id="IPR026960">
    <property type="entry name" value="RVT-Znf"/>
</dbReference>
<evidence type="ECO:0008006" key="5">
    <source>
        <dbReference type="Google" id="ProtNLM"/>
    </source>
</evidence>
<proteinExistence type="predicted"/>
<dbReference type="InterPro" id="IPR002156">
    <property type="entry name" value="RNaseH_domain"/>
</dbReference>
<reference evidence="4" key="2">
    <citation type="submission" date="2025-08" db="UniProtKB">
        <authorList>
            <consortium name="RefSeq"/>
        </authorList>
    </citation>
    <scope>IDENTIFICATION</scope>
    <source>
        <tissue evidence="4">Leaf</tissue>
    </source>
</reference>
<protein>
    <recommendedName>
        <fullName evidence="5">RNase H type-1 domain-containing protein</fullName>
    </recommendedName>
</protein>
<name>A0ABM3R487_SPIOL</name>
<gene>
    <name evidence="4" type="primary">LOC130465608</name>
</gene>
<dbReference type="PANTHER" id="PTHR47723">
    <property type="entry name" value="OS05G0353850 PROTEIN"/>
    <property type="match status" value="1"/>
</dbReference>
<dbReference type="PANTHER" id="PTHR47723:SF22">
    <property type="entry name" value="RNASE H TYPE-1 DOMAIN-CONTAINING PROTEIN"/>
    <property type="match status" value="1"/>
</dbReference>
<dbReference type="InterPro" id="IPR036397">
    <property type="entry name" value="RNaseH_sf"/>
</dbReference>
<evidence type="ECO:0000259" key="1">
    <source>
        <dbReference type="Pfam" id="PF13456"/>
    </source>
</evidence>
<dbReference type="InterPro" id="IPR012337">
    <property type="entry name" value="RNaseH-like_sf"/>
</dbReference>
<reference evidence="3" key="1">
    <citation type="journal article" date="2021" name="Nat. Commun.">
        <title>Genomic analyses provide insights into spinach domestication and the genetic basis of agronomic traits.</title>
        <authorList>
            <person name="Cai X."/>
            <person name="Sun X."/>
            <person name="Xu C."/>
            <person name="Sun H."/>
            <person name="Wang X."/>
            <person name="Ge C."/>
            <person name="Zhang Z."/>
            <person name="Wang Q."/>
            <person name="Fei Z."/>
            <person name="Jiao C."/>
            <person name="Wang Q."/>
        </authorList>
    </citation>
    <scope>NUCLEOTIDE SEQUENCE [LARGE SCALE GENOMIC DNA]</scope>
    <source>
        <strain evidence="3">cv. Varoflay</strain>
    </source>
</reference>
<dbReference type="CDD" id="cd06222">
    <property type="entry name" value="RNase_H_like"/>
    <property type="match status" value="1"/>
</dbReference>
<evidence type="ECO:0000313" key="4">
    <source>
        <dbReference type="RefSeq" id="XP_056690417.1"/>
    </source>
</evidence>
<keyword evidence="3" id="KW-1185">Reference proteome</keyword>
<dbReference type="InterPro" id="IPR044730">
    <property type="entry name" value="RNase_H-like_dom_plant"/>
</dbReference>
<dbReference type="GeneID" id="130465608"/>
<sequence>MGIIPPSESICVLCNSDIEDHNHLLLHCQFSNQLWTLWLDIWNLKWSLPLHIREAFDQWSTPHNSPFFKKVWLAAFFIITWTIWKERNSRIFNNAANSISHLHEMVLLRLGWWITGWKDQFPYSPTDVQRNPSCLLWGGQLCNKITRVIPVSRASWIAPLQNCLKWNVDASAMQNSSRSAIGGVLRDHNGNFICLFSLPIPVMEINSAEVLAIHRAISITLASPRIKKLTYNH</sequence>
<dbReference type="InterPro" id="IPR053151">
    <property type="entry name" value="RNase_H-like"/>
</dbReference>
<feature type="domain" description="RNase H type-1" evidence="1">
    <location>
        <begin position="167"/>
        <end position="221"/>
    </location>
</feature>
<dbReference type="Gene3D" id="3.30.420.10">
    <property type="entry name" value="Ribonuclease H-like superfamily/Ribonuclease H"/>
    <property type="match status" value="1"/>
</dbReference>
<evidence type="ECO:0000259" key="2">
    <source>
        <dbReference type="Pfam" id="PF13966"/>
    </source>
</evidence>
<dbReference type="Pfam" id="PF13456">
    <property type="entry name" value="RVT_3"/>
    <property type="match status" value="1"/>
</dbReference>
<evidence type="ECO:0000313" key="3">
    <source>
        <dbReference type="Proteomes" id="UP000813463"/>
    </source>
</evidence>
<dbReference type="SUPFAM" id="SSF53098">
    <property type="entry name" value="Ribonuclease H-like"/>
    <property type="match status" value="1"/>
</dbReference>
<dbReference type="Proteomes" id="UP000813463">
    <property type="component" value="Chromosome 1"/>
</dbReference>
<feature type="domain" description="Reverse transcriptase zinc-binding" evidence="2">
    <location>
        <begin position="7"/>
        <end position="35"/>
    </location>
</feature>
<dbReference type="Pfam" id="PF13966">
    <property type="entry name" value="zf-RVT"/>
    <property type="match status" value="1"/>
</dbReference>